<dbReference type="RefSeq" id="WP_067669744.1">
    <property type="nucleotide sequence ID" value="NZ_CBCSIK010000012.1"/>
</dbReference>
<comment type="caution">
    <text evidence="1">The sequence shown here is derived from an EMBL/GenBank/DDBJ whole genome shotgun (WGS) entry which is preliminary data.</text>
</comment>
<dbReference type="Proteomes" id="UP000076276">
    <property type="component" value="Unassembled WGS sequence"/>
</dbReference>
<reference evidence="1 2" key="1">
    <citation type="submission" date="2016-03" db="EMBL/GenBank/DDBJ databases">
        <title>Acinetobacter genomospecies 28 strain ANC 4149.</title>
        <authorList>
            <person name="Radolfova-Krizova L."/>
            <person name="Nemec A."/>
        </authorList>
    </citation>
    <scope>NUCLEOTIDE SEQUENCE [LARGE SCALE GENOMIC DNA]</scope>
    <source>
        <strain evidence="1 2">ANC 4149</strain>
    </source>
</reference>
<proteinExistence type="predicted"/>
<dbReference type="STRING" id="1806892.AZH43_13785"/>
<dbReference type="Pfam" id="PF01042">
    <property type="entry name" value="Ribonuc_L-PSP"/>
    <property type="match status" value="1"/>
</dbReference>
<dbReference type="PANTHER" id="PTHR43857:SF1">
    <property type="entry name" value="YJGH FAMILY PROTEIN"/>
    <property type="match status" value="1"/>
</dbReference>
<dbReference type="SUPFAM" id="SSF55298">
    <property type="entry name" value="YjgF-like"/>
    <property type="match status" value="1"/>
</dbReference>
<dbReference type="PANTHER" id="PTHR43857">
    <property type="entry name" value="BLR7761 PROTEIN"/>
    <property type="match status" value="1"/>
</dbReference>
<evidence type="ECO:0000313" key="2">
    <source>
        <dbReference type="Proteomes" id="UP000076276"/>
    </source>
</evidence>
<dbReference type="EMBL" id="LUAW01000024">
    <property type="protein sequence ID" value="KYQ71561.1"/>
    <property type="molecule type" value="Genomic_DNA"/>
</dbReference>
<evidence type="ECO:0000313" key="1">
    <source>
        <dbReference type="EMBL" id="KYQ71561.1"/>
    </source>
</evidence>
<gene>
    <name evidence="1" type="ORF">AZH43_13785</name>
</gene>
<sequence length="141" mass="15931">MHTVRTFLNPDTLYNPQPYGYSHVAVIRQMQKVVHISGQGGENSQGQLPEHFEQQLHQAFRNLQLALQAADAQLQDIAVLRVLITDYNPQKHQLLIQRMQQLWTDQGFPACTLIPVPCLALAGMQIEIEATAYCQIQPGKD</sequence>
<keyword evidence="2" id="KW-1185">Reference proteome</keyword>
<dbReference type="InterPro" id="IPR006175">
    <property type="entry name" value="YjgF/YER057c/UK114"/>
</dbReference>
<protein>
    <submittedName>
        <fullName evidence="1">YjgF family translation initiation inhibitor</fullName>
    </submittedName>
</protein>
<dbReference type="Gene3D" id="3.30.1330.40">
    <property type="entry name" value="RutC-like"/>
    <property type="match status" value="1"/>
</dbReference>
<accession>A0A151Y0J7</accession>
<dbReference type="InterPro" id="IPR035959">
    <property type="entry name" value="RutC-like_sf"/>
</dbReference>
<organism evidence="1 2">
    <name type="scientific">Acinetobacter pragensis</name>
    <dbReference type="NCBI Taxonomy" id="1806892"/>
    <lineage>
        <taxon>Bacteria</taxon>
        <taxon>Pseudomonadati</taxon>
        <taxon>Pseudomonadota</taxon>
        <taxon>Gammaproteobacteria</taxon>
        <taxon>Moraxellales</taxon>
        <taxon>Moraxellaceae</taxon>
        <taxon>Acinetobacter</taxon>
    </lineage>
</organism>
<dbReference type="AlphaFoldDB" id="A0A151Y0J7"/>
<name>A0A151Y0J7_9GAMM</name>